<reference evidence="1 2" key="1">
    <citation type="journal article" date="2019" name="Commun. Biol.">
        <title>The bagworm genome reveals a unique fibroin gene that provides high tensile strength.</title>
        <authorList>
            <person name="Kono N."/>
            <person name="Nakamura H."/>
            <person name="Ohtoshi R."/>
            <person name="Tomita M."/>
            <person name="Numata K."/>
            <person name="Arakawa K."/>
        </authorList>
    </citation>
    <scope>NUCLEOTIDE SEQUENCE [LARGE SCALE GENOMIC DNA]</scope>
</reference>
<name>A0A4C1U0K7_EUMVA</name>
<organism evidence="1 2">
    <name type="scientific">Eumeta variegata</name>
    <name type="common">Bagworm moth</name>
    <name type="synonym">Eumeta japonica</name>
    <dbReference type="NCBI Taxonomy" id="151549"/>
    <lineage>
        <taxon>Eukaryota</taxon>
        <taxon>Metazoa</taxon>
        <taxon>Ecdysozoa</taxon>
        <taxon>Arthropoda</taxon>
        <taxon>Hexapoda</taxon>
        <taxon>Insecta</taxon>
        <taxon>Pterygota</taxon>
        <taxon>Neoptera</taxon>
        <taxon>Endopterygota</taxon>
        <taxon>Lepidoptera</taxon>
        <taxon>Glossata</taxon>
        <taxon>Ditrysia</taxon>
        <taxon>Tineoidea</taxon>
        <taxon>Psychidae</taxon>
        <taxon>Oiketicinae</taxon>
        <taxon>Eumeta</taxon>
    </lineage>
</organism>
<dbReference type="AlphaFoldDB" id="A0A4C1U0K7"/>
<gene>
    <name evidence="1" type="ORF">EVAR_75168_1</name>
</gene>
<sequence length="118" mass="13055">MRNGRKLAAGRAAATRKYIMQGIGRQVFAFPETGVVPRRRPAKSDDLQNEEGSFHYRGYGIKRAYERSHGAPGTGPRAAGARPPTLNLAAYRTSLPILIEKKMQFIHVLDDNGAEITF</sequence>
<proteinExistence type="predicted"/>
<evidence type="ECO:0000313" key="1">
    <source>
        <dbReference type="EMBL" id="GBP19875.1"/>
    </source>
</evidence>
<dbReference type="Proteomes" id="UP000299102">
    <property type="component" value="Unassembled WGS sequence"/>
</dbReference>
<keyword evidence="2" id="KW-1185">Reference proteome</keyword>
<protein>
    <submittedName>
        <fullName evidence="1">Uncharacterized protein</fullName>
    </submittedName>
</protein>
<accession>A0A4C1U0K7</accession>
<comment type="caution">
    <text evidence="1">The sequence shown here is derived from an EMBL/GenBank/DDBJ whole genome shotgun (WGS) entry which is preliminary data.</text>
</comment>
<evidence type="ECO:0000313" key="2">
    <source>
        <dbReference type="Proteomes" id="UP000299102"/>
    </source>
</evidence>
<dbReference type="EMBL" id="BGZK01000112">
    <property type="protein sequence ID" value="GBP19875.1"/>
    <property type="molecule type" value="Genomic_DNA"/>
</dbReference>